<feature type="transmembrane region" description="Helical" evidence="1">
    <location>
        <begin position="188"/>
        <end position="216"/>
    </location>
</feature>
<feature type="transmembrane region" description="Helical" evidence="1">
    <location>
        <begin position="320"/>
        <end position="338"/>
    </location>
</feature>
<keyword evidence="1" id="KW-0812">Transmembrane</keyword>
<feature type="transmembrane region" description="Helical" evidence="1">
    <location>
        <begin position="534"/>
        <end position="552"/>
    </location>
</feature>
<protein>
    <recommendedName>
        <fullName evidence="3">Membrane protein 6-pyruvoyl-tetrahydropterin synthase-related domain-containing protein</fullName>
    </recommendedName>
</protein>
<feature type="transmembrane region" description="Helical" evidence="1">
    <location>
        <begin position="82"/>
        <end position="99"/>
    </location>
</feature>
<proteinExistence type="predicted"/>
<feature type="transmembrane region" description="Helical" evidence="1">
    <location>
        <begin position="15"/>
        <end position="35"/>
    </location>
</feature>
<keyword evidence="1" id="KW-0472">Membrane</keyword>
<accession>A0A212JP16</accession>
<feature type="transmembrane region" description="Helical" evidence="1">
    <location>
        <begin position="379"/>
        <end position="396"/>
    </location>
</feature>
<dbReference type="AlphaFoldDB" id="A0A212JP16"/>
<feature type="transmembrane region" description="Helical" evidence="1">
    <location>
        <begin position="350"/>
        <end position="372"/>
    </location>
</feature>
<dbReference type="EMBL" id="FLUM01000002">
    <property type="protein sequence ID" value="SBW01183.1"/>
    <property type="molecule type" value="Genomic_DNA"/>
</dbReference>
<feature type="transmembrane region" description="Helical" evidence="1">
    <location>
        <begin position="129"/>
        <end position="148"/>
    </location>
</feature>
<evidence type="ECO:0000256" key="1">
    <source>
        <dbReference type="SAM" id="Phobius"/>
    </source>
</evidence>
<keyword evidence="1" id="KW-1133">Transmembrane helix</keyword>
<feature type="transmembrane region" description="Helical" evidence="1">
    <location>
        <begin position="106"/>
        <end position="123"/>
    </location>
</feature>
<reference evidence="2" key="1">
    <citation type="submission" date="2016-04" db="EMBL/GenBank/DDBJ databases">
        <authorList>
            <person name="Evans L.H."/>
            <person name="Alamgir A."/>
            <person name="Owens N."/>
            <person name="Weber N.D."/>
            <person name="Virtaneva K."/>
            <person name="Barbian K."/>
            <person name="Babar A."/>
            <person name="Rosenke K."/>
        </authorList>
    </citation>
    <scope>NUCLEOTIDE SEQUENCE</scope>
    <source>
        <strain evidence="2">86-1</strain>
    </source>
</reference>
<feature type="transmembrane region" description="Helical" evidence="1">
    <location>
        <begin position="291"/>
        <end position="308"/>
    </location>
</feature>
<name>A0A212JP16_9BACT</name>
<feature type="transmembrane region" description="Helical" evidence="1">
    <location>
        <begin position="155"/>
        <end position="176"/>
    </location>
</feature>
<dbReference type="RefSeq" id="WP_296941631.1">
    <property type="nucleotide sequence ID" value="NZ_LT599032.1"/>
</dbReference>
<organism evidence="2">
    <name type="scientific">uncultured Dysgonomonas sp</name>
    <dbReference type="NCBI Taxonomy" id="206096"/>
    <lineage>
        <taxon>Bacteria</taxon>
        <taxon>Pseudomonadati</taxon>
        <taxon>Bacteroidota</taxon>
        <taxon>Bacteroidia</taxon>
        <taxon>Bacteroidales</taxon>
        <taxon>Dysgonomonadaceae</taxon>
        <taxon>Dysgonomonas</taxon>
        <taxon>environmental samples</taxon>
    </lineage>
</organism>
<evidence type="ECO:0008006" key="3">
    <source>
        <dbReference type="Google" id="ProtNLM"/>
    </source>
</evidence>
<evidence type="ECO:0000313" key="2">
    <source>
        <dbReference type="EMBL" id="SBW01183.1"/>
    </source>
</evidence>
<gene>
    <name evidence="2" type="ORF">KL86DYS1_20391</name>
</gene>
<sequence>MNSVNDIKTDSKYSFWIFLSLLFALSLFMVCWFGPVSAYAGHDYFFNIGRFNVLIDALKSGDYPIYIDYNALEGYGYFTKGFYPDLIILPFAALGILTGTIAAYNVMIFTMTFLCGLFTYIAVNTVFKNTFVASASAILYTFSAYHLFDWYNRAALGESLSFTFLPVIFLGLYHIIKGDYRKWYLLTIGYSLLIYTHLLSSVLTFITLALIVIICYKPLIKEPKRIGYLVLAAIITLPIVSSYILTLLEQMTSNTFYYSTTENITGQTKLDWQDLGWGFLSGILYPKTENMAGTGPLLILLVLLRLFVKEKSSSVKVADFCLLTGIILLVFASAIFPWGRLPLGFIQFPWRLYEFIIFFFAVSGAYYLSVIVRNIKQQIVAGSVIILFTLITFVVNNNNYKHWQSLAISEAPHWFTGVASVENEYYLGGLEYLPEKVTSHHYIHEREDTVISERQEAVVSNFTRKESISSFDIKTNNPDKLELPLVYYKGYEAAYLDKKNGIPVTESGNGLVQIEADKSGQIEVVYRWTATQQYSWYISILSTIGLIIYIFVSKRKRSDVNK</sequence>
<feature type="transmembrane region" description="Helical" evidence="1">
    <location>
        <begin position="228"/>
        <end position="248"/>
    </location>
</feature>